<feature type="non-terminal residue" evidence="2">
    <location>
        <position position="165"/>
    </location>
</feature>
<organism evidence="2 3">
    <name type="scientific">Rotaria magnacalcarata</name>
    <dbReference type="NCBI Taxonomy" id="392030"/>
    <lineage>
        <taxon>Eukaryota</taxon>
        <taxon>Metazoa</taxon>
        <taxon>Spiralia</taxon>
        <taxon>Gnathifera</taxon>
        <taxon>Rotifera</taxon>
        <taxon>Eurotatoria</taxon>
        <taxon>Bdelloidea</taxon>
        <taxon>Philodinida</taxon>
        <taxon>Philodinidae</taxon>
        <taxon>Rotaria</taxon>
    </lineage>
</organism>
<evidence type="ECO:0000256" key="1">
    <source>
        <dbReference type="SAM" id="MobiDB-lite"/>
    </source>
</evidence>
<evidence type="ECO:0000313" key="2">
    <source>
        <dbReference type="EMBL" id="CAF5223215.1"/>
    </source>
</evidence>
<accession>A0A8S3JYA7</accession>
<feature type="compositionally biased region" description="Basic and acidic residues" evidence="1">
    <location>
        <begin position="50"/>
        <end position="59"/>
    </location>
</feature>
<feature type="region of interest" description="Disordered" evidence="1">
    <location>
        <begin position="35"/>
        <end position="59"/>
    </location>
</feature>
<reference evidence="2" key="1">
    <citation type="submission" date="2021-02" db="EMBL/GenBank/DDBJ databases">
        <authorList>
            <person name="Nowell W R."/>
        </authorList>
    </citation>
    <scope>NUCLEOTIDE SEQUENCE</scope>
</reference>
<dbReference type="AlphaFoldDB" id="A0A8S3JYA7"/>
<feature type="non-terminal residue" evidence="2">
    <location>
        <position position="1"/>
    </location>
</feature>
<proteinExistence type="predicted"/>
<gene>
    <name evidence="2" type="ORF">SMN809_LOCUS83214</name>
</gene>
<name>A0A8S3JYA7_9BILA</name>
<evidence type="ECO:0000313" key="3">
    <source>
        <dbReference type="Proteomes" id="UP000676336"/>
    </source>
</evidence>
<dbReference type="EMBL" id="CAJOBI010354629">
    <property type="protein sequence ID" value="CAF5223215.1"/>
    <property type="molecule type" value="Genomic_DNA"/>
</dbReference>
<dbReference type="Proteomes" id="UP000676336">
    <property type="component" value="Unassembled WGS sequence"/>
</dbReference>
<sequence length="165" mass="18966">KTRLALLQTTDRSEIKIEQILAGLSLNDFQSPDKNQIDSKNNVNNDDIDDKLVDTDNPVKDDNTTNTNIGELTIEKWLHHVLKSCSTIKIICSHTDDLLKHNWLELHEQLGLPSLLPLYFFVVNVLLDVMNECLSLYNKPYMNNDIIEIDPLCRQQLVREAKLVL</sequence>
<comment type="caution">
    <text evidence="2">The sequence shown here is derived from an EMBL/GenBank/DDBJ whole genome shotgun (WGS) entry which is preliminary data.</text>
</comment>
<protein>
    <submittedName>
        <fullName evidence="2">Uncharacterized protein</fullName>
    </submittedName>
</protein>